<dbReference type="GO" id="GO:0005524">
    <property type="term" value="F:ATP binding"/>
    <property type="evidence" value="ECO:0007669"/>
    <property type="project" value="UniProtKB-KW"/>
</dbReference>
<dbReference type="GO" id="GO:0046872">
    <property type="term" value="F:metal ion binding"/>
    <property type="evidence" value="ECO:0007669"/>
    <property type="project" value="UniProtKB-KW"/>
</dbReference>
<comment type="catalytic activity">
    <reaction evidence="14">
        <text>pyruvate + ATP + H2O = phosphoenolpyruvate + AMP + phosphate + 2 H(+)</text>
        <dbReference type="Rhea" id="RHEA:11364"/>
        <dbReference type="ChEBI" id="CHEBI:15361"/>
        <dbReference type="ChEBI" id="CHEBI:15377"/>
        <dbReference type="ChEBI" id="CHEBI:15378"/>
        <dbReference type="ChEBI" id="CHEBI:30616"/>
        <dbReference type="ChEBI" id="CHEBI:43474"/>
        <dbReference type="ChEBI" id="CHEBI:58702"/>
        <dbReference type="ChEBI" id="CHEBI:456215"/>
        <dbReference type="EC" id="2.7.9.2"/>
    </reaction>
</comment>
<dbReference type="EMBL" id="AP018203">
    <property type="protein sequence ID" value="BAY54970.1"/>
    <property type="molecule type" value="Genomic_DNA"/>
</dbReference>
<organism evidence="18 19">
    <name type="scientific">Leptolyngbya boryana NIES-2135</name>
    <dbReference type="NCBI Taxonomy" id="1973484"/>
    <lineage>
        <taxon>Bacteria</taxon>
        <taxon>Bacillati</taxon>
        <taxon>Cyanobacteriota</taxon>
        <taxon>Cyanophyceae</taxon>
        <taxon>Leptolyngbyales</taxon>
        <taxon>Leptolyngbyaceae</taxon>
        <taxon>Leptolyngbya group</taxon>
        <taxon>Leptolyngbya</taxon>
    </lineage>
</organism>
<keyword evidence="8" id="KW-0479">Metal-binding</keyword>
<keyword evidence="9" id="KW-0547">Nucleotide-binding</keyword>
<evidence type="ECO:0000256" key="5">
    <source>
        <dbReference type="ARBA" id="ARBA00011996"/>
    </source>
</evidence>
<keyword evidence="11" id="KW-0067">ATP-binding</keyword>
<gene>
    <name evidence="18" type="ORF">NIES2135_17900</name>
</gene>
<evidence type="ECO:0000313" key="19">
    <source>
        <dbReference type="Proteomes" id="UP000217895"/>
    </source>
</evidence>
<dbReference type="Pfam" id="PF00391">
    <property type="entry name" value="PEP-utilizers"/>
    <property type="match status" value="1"/>
</dbReference>
<reference evidence="18 19" key="1">
    <citation type="submission" date="2017-06" db="EMBL/GenBank/DDBJ databases">
        <title>Genome sequencing of cyanobaciteial culture collection at National Institute for Environmental Studies (NIES).</title>
        <authorList>
            <person name="Hirose Y."/>
            <person name="Shimura Y."/>
            <person name="Fujisawa T."/>
            <person name="Nakamura Y."/>
            <person name="Kawachi M."/>
        </authorList>
    </citation>
    <scope>NUCLEOTIDE SEQUENCE [LARGE SCALE GENOMIC DNA]</scope>
    <source>
        <strain evidence="18 19">NIES-2135</strain>
    </source>
</reference>
<evidence type="ECO:0000256" key="8">
    <source>
        <dbReference type="ARBA" id="ARBA00022723"/>
    </source>
</evidence>
<feature type="domain" description="Pyruvate phosphate dikinase AMP/ATP-binding" evidence="16">
    <location>
        <begin position="17"/>
        <end position="305"/>
    </location>
</feature>
<dbReference type="InterPro" id="IPR006319">
    <property type="entry name" value="PEP_synth"/>
</dbReference>
<keyword evidence="10" id="KW-0418">Kinase</keyword>
<dbReference type="InterPro" id="IPR036637">
    <property type="entry name" value="Phosphohistidine_dom_sf"/>
</dbReference>
<dbReference type="SUPFAM" id="SSF56059">
    <property type="entry name" value="Glutathione synthetase ATP-binding domain-like"/>
    <property type="match status" value="1"/>
</dbReference>
<comment type="cofactor">
    <cofactor evidence="1">
        <name>Mg(2+)</name>
        <dbReference type="ChEBI" id="CHEBI:18420"/>
    </cofactor>
</comment>
<dbReference type="InterPro" id="IPR040442">
    <property type="entry name" value="Pyrv_kinase-like_dom_sf"/>
</dbReference>
<evidence type="ECO:0000256" key="4">
    <source>
        <dbReference type="ARBA" id="ARBA00007837"/>
    </source>
</evidence>
<dbReference type="SUPFAM" id="SSF52009">
    <property type="entry name" value="Phosphohistidine domain"/>
    <property type="match status" value="1"/>
</dbReference>
<accession>A0A1Z4JE12</accession>
<dbReference type="EC" id="2.7.9.2" evidence="5"/>
<dbReference type="GO" id="GO:0006094">
    <property type="term" value="P:gluconeogenesis"/>
    <property type="evidence" value="ECO:0007669"/>
    <property type="project" value="UniProtKB-UniPathway"/>
</dbReference>
<dbReference type="GO" id="GO:0008986">
    <property type="term" value="F:pyruvate, water dikinase activity"/>
    <property type="evidence" value="ECO:0007669"/>
    <property type="project" value="UniProtKB-EC"/>
</dbReference>
<evidence type="ECO:0000256" key="2">
    <source>
        <dbReference type="ARBA" id="ARBA00002988"/>
    </source>
</evidence>
<dbReference type="PANTHER" id="PTHR43030">
    <property type="entry name" value="PHOSPHOENOLPYRUVATE SYNTHASE"/>
    <property type="match status" value="1"/>
</dbReference>
<dbReference type="InterPro" id="IPR002192">
    <property type="entry name" value="PPDK_AMP/ATP-bd"/>
</dbReference>
<dbReference type="InterPro" id="IPR008279">
    <property type="entry name" value="PEP-util_enz_mobile_dom"/>
</dbReference>
<evidence type="ECO:0000256" key="13">
    <source>
        <dbReference type="ARBA" id="ARBA00033470"/>
    </source>
</evidence>
<dbReference type="Pfam" id="PF01326">
    <property type="entry name" value="PPDK_N"/>
    <property type="match status" value="1"/>
</dbReference>
<comment type="similarity">
    <text evidence="4">Belongs to the PEP-utilizing enzyme family.</text>
</comment>
<dbReference type="InterPro" id="IPR013815">
    <property type="entry name" value="ATP_grasp_subdomain_1"/>
</dbReference>
<keyword evidence="7" id="KW-0808">Transferase</keyword>
<sequence>MDTLFSIHQIEAQPLGMVGEQAYHLSLMAQKGYPVIPTVVIIATRFRNFLETIHWLQPLFADLPSSSLRLNLKDSQQLQSIARQIRQTIQHAELPEAWLTELQSAIAQFPVLSNPPAVILRPSIFIQDFEATTDELSRLLEPQICWTDQQSLGAGLKALWAELFRARNLVYWQSAKLELHQIQFAVMMQPIGDAIASGSLQPHSMNWELTATRGLETAIARGEASPEIYQIQGDQMRLQQAGRQTVSYQIQAGKEEPLARLTIHEAASILQPPQQFALLSLAQTLHTPAVLEWQFYPSQLYITQVHDRDPIVNQLPSPQPAENTLSSGLAAAPGVAIAPAYVLTDLHLPEFSLPEGSILVTPMILPSWVPFLKSAAAIVSEQGGMTSHGAILARELGIPAVVGATDATQRIHTGDLILVNGDTGGVERTTQPQAVTKPISSSSRWNLNATSLMLNLSQTDSIERSIDLEIDGVGLLRSELLLGGKLNAQLSDQIQHFTRSFAPRPVFYRSLDLRSHEFQSAAEANPMLGMHGTLSYLQNSESFDFELAALKQAVDAGCSNLRLILPFVRTVEEFIFCRRRIEQAGLLDLPTWIMAEVPSVLFLLPDYVRAGVQGICIGTSDLTQLILAVDRDHSAMAKSFDESHPAVLAAIAQLIQTAHQLNIPCTISTQAALTPKFVDCLIESGIDAISVNLSAVETANREIARAEQRLMLRKIRDRKSI</sequence>
<evidence type="ECO:0000256" key="1">
    <source>
        <dbReference type="ARBA" id="ARBA00001946"/>
    </source>
</evidence>
<dbReference type="Gene3D" id="3.20.20.60">
    <property type="entry name" value="Phosphoenolpyruvate-binding domains"/>
    <property type="match status" value="1"/>
</dbReference>
<dbReference type="Gene3D" id="3.30.1490.20">
    <property type="entry name" value="ATP-grasp fold, A domain"/>
    <property type="match status" value="1"/>
</dbReference>
<dbReference type="Proteomes" id="UP000217895">
    <property type="component" value="Chromosome"/>
</dbReference>
<keyword evidence="19" id="KW-1185">Reference proteome</keyword>
<feature type="domain" description="PEP-utilising enzyme C-terminal" evidence="17">
    <location>
        <begin position="448"/>
        <end position="707"/>
    </location>
</feature>
<protein>
    <recommendedName>
        <fullName evidence="6">Phosphoenolpyruvate synthase</fullName>
        <ecNumber evidence="5">2.7.9.2</ecNumber>
    </recommendedName>
    <alternativeName>
        <fullName evidence="13">Pyruvate, water dikinase</fullName>
    </alternativeName>
</protein>
<dbReference type="InterPro" id="IPR000121">
    <property type="entry name" value="PEP_util_C"/>
</dbReference>
<feature type="domain" description="PEP-utilising enzyme mobile" evidence="15">
    <location>
        <begin position="353"/>
        <end position="424"/>
    </location>
</feature>
<evidence type="ECO:0000256" key="3">
    <source>
        <dbReference type="ARBA" id="ARBA00004742"/>
    </source>
</evidence>
<evidence type="ECO:0000313" key="18">
    <source>
        <dbReference type="EMBL" id="BAY54970.1"/>
    </source>
</evidence>
<evidence type="ECO:0000256" key="14">
    <source>
        <dbReference type="ARBA" id="ARBA00047700"/>
    </source>
</evidence>
<evidence type="ECO:0000259" key="16">
    <source>
        <dbReference type="Pfam" id="PF01326"/>
    </source>
</evidence>
<dbReference type="UniPathway" id="UPA00138"/>
<dbReference type="PANTHER" id="PTHR43030:SF1">
    <property type="entry name" value="PHOSPHOENOLPYRUVATE SYNTHASE"/>
    <property type="match status" value="1"/>
</dbReference>
<evidence type="ECO:0000256" key="9">
    <source>
        <dbReference type="ARBA" id="ARBA00022741"/>
    </source>
</evidence>
<evidence type="ECO:0000256" key="12">
    <source>
        <dbReference type="ARBA" id="ARBA00022842"/>
    </source>
</evidence>
<dbReference type="Gene3D" id="3.50.30.10">
    <property type="entry name" value="Phosphohistidine domain"/>
    <property type="match status" value="1"/>
</dbReference>
<evidence type="ECO:0000259" key="15">
    <source>
        <dbReference type="Pfam" id="PF00391"/>
    </source>
</evidence>
<keyword evidence="12" id="KW-0460">Magnesium</keyword>
<evidence type="ECO:0000256" key="11">
    <source>
        <dbReference type="ARBA" id="ARBA00022840"/>
    </source>
</evidence>
<dbReference type="AlphaFoldDB" id="A0A1Z4JE12"/>
<comment type="pathway">
    <text evidence="3">Carbohydrate biosynthesis; gluconeogenesis.</text>
</comment>
<dbReference type="InterPro" id="IPR015813">
    <property type="entry name" value="Pyrv/PenolPyrv_kinase-like_dom"/>
</dbReference>
<dbReference type="Pfam" id="PF02896">
    <property type="entry name" value="PEP-utilizers_C"/>
    <property type="match status" value="1"/>
</dbReference>
<proteinExistence type="inferred from homology"/>
<evidence type="ECO:0000259" key="17">
    <source>
        <dbReference type="Pfam" id="PF02896"/>
    </source>
</evidence>
<dbReference type="SUPFAM" id="SSF51621">
    <property type="entry name" value="Phosphoenolpyruvate/pyruvate domain"/>
    <property type="match status" value="1"/>
</dbReference>
<evidence type="ECO:0000256" key="7">
    <source>
        <dbReference type="ARBA" id="ARBA00022679"/>
    </source>
</evidence>
<name>A0A1Z4JE12_LEPBY</name>
<evidence type="ECO:0000256" key="6">
    <source>
        <dbReference type="ARBA" id="ARBA00021623"/>
    </source>
</evidence>
<evidence type="ECO:0000256" key="10">
    <source>
        <dbReference type="ARBA" id="ARBA00022777"/>
    </source>
</evidence>
<comment type="function">
    <text evidence="2">Catalyzes the phosphorylation of pyruvate to phosphoenolpyruvate.</text>
</comment>